<dbReference type="Pfam" id="PF02735">
    <property type="entry name" value="Ku"/>
    <property type="match status" value="1"/>
</dbReference>
<evidence type="ECO:0000256" key="1">
    <source>
        <dbReference type="ARBA" id="ARBA00004123"/>
    </source>
</evidence>
<evidence type="ECO:0000256" key="2">
    <source>
        <dbReference type="ARBA" id="ARBA00022741"/>
    </source>
</evidence>
<dbReference type="GO" id="GO:0005524">
    <property type="term" value="F:ATP binding"/>
    <property type="evidence" value="ECO:0007669"/>
    <property type="project" value="UniProtKB-KW"/>
</dbReference>
<dbReference type="PANTHER" id="PTHR12604:SF2">
    <property type="entry name" value="X-RAY REPAIR CROSS-COMPLEMENTING PROTEIN 6"/>
    <property type="match status" value="1"/>
</dbReference>
<dbReference type="GO" id="GO:0006303">
    <property type="term" value="P:double-strand break repair via nonhomologous end joining"/>
    <property type="evidence" value="ECO:0007669"/>
    <property type="project" value="InterPro"/>
</dbReference>
<keyword evidence="5" id="KW-0347">Helicase</keyword>
<accession>A0A8I6RIJ3</accession>
<keyword evidence="6" id="KW-0067">ATP-binding</keyword>
<dbReference type="SUPFAM" id="SSF53300">
    <property type="entry name" value="vWA-like"/>
    <property type="match status" value="1"/>
</dbReference>
<dbReference type="InterPro" id="IPR036465">
    <property type="entry name" value="vWFA_dom_sf"/>
</dbReference>
<evidence type="ECO:0000256" key="6">
    <source>
        <dbReference type="ARBA" id="ARBA00022840"/>
    </source>
</evidence>
<keyword evidence="4" id="KW-0378">Hydrolase</keyword>
<dbReference type="Proteomes" id="UP000494040">
    <property type="component" value="Unassembled WGS sequence"/>
</dbReference>
<reference evidence="13" key="1">
    <citation type="submission" date="2022-01" db="UniProtKB">
        <authorList>
            <consortium name="EnsemblMetazoa"/>
        </authorList>
    </citation>
    <scope>IDENTIFICATION</scope>
</reference>
<dbReference type="AlphaFoldDB" id="A0A8I6RIJ3"/>
<dbReference type="GO" id="GO:0003684">
    <property type="term" value="F:damaged DNA binding"/>
    <property type="evidence" value="ECO:0007669"/>
    <property type="project" value="InterPro"/>
</dbReference>
<evidence type="ECO:0000256" key="10">
    <source>
        <dbReference type="ARBA" id="ARBA00023242"/>
    </source>
</evidence>
<sequence>MEFDIDDLEDDGEESNWDGPPSGRNCVVFLVDTSRQMFEREGQAAPFFKQSIEFCKNALLHICKKETNDLTAIVLYGTEKTKGNHAKVNTVLLQPLGEPTVKQINELSEIVKDEGVKIQSDFGHSSGYSLGEVLQYCQSLINNSGAKVYSKSVILFTNDDNPHGRKPEFEFLARKQAEEYFRHEIEINVVGLGDFDSSKFFKELILTSRGELLRDWEGKDPVTSLSQIGGQIDKLTDKFMRRLSFLKLGEYEGAKYQLQIALYKLYSEPKKFKKFTSNEFNESHCVEDDDFQNSDDIRQACNTATNDKMKKNGYNEEAPEVAVVGGKEIIITKSQLRSLLARNTRGFEVIGFVKTEDIPMYHSTSEPYFIEPYGKDENNLKVFAHLLRRCTERGLSILCWFTLTMISRPVVCALHPTEAKLYAEGREHPPGFIASRLPFSEMMLEPDEVEDNGQPSEVQLKAAVEIVKKTTIPYKVDMFSDFERQTRIKLIESLAFEYEDMEKVDDDTDIDLEDVSNMLGMLNVEFTECPHIAEVENVKSNKRPGTSLNVGMPKLQKLNNPLAMVKNGMADKLTVAQLRELLKAEGFKSLSAMNKSTLVKMANQRFCD</sequence>
<dbReference type="PIRSF" id="PIRSF003033">
    <property type="entry name" value="Ku70"/>
    <property type="match status" value="1"/>
</dbReference>
<dbReference type="InterPro" id="IPR006164">
    <property type="entry name" value="DNA_bd_Ku70/Ku80"/>
</dbReference>
<dbReference type="SUPFAM" id="SSF100939">
    <property type="entry name" value="SPOC domain-like"/>
    <property type="match status" value="1"/>
</dbReference>
<keyword evidence="7" id="KW-0238">DNA-binding</keyword>
<keyword evidence="10" id="KW-0539">Nucleus</keyword>
<dbReference type="GO" id="GO:0003690">
    <property type="term" value="F:double-stranded DNA binding"/>
    <property type="evidence" value="ECO:0007669"/>
    <property type="project" value="TreeGrafter"/>
</dbReference>
<keyword evidence="2" id="KW-0547">Nucleotide-binding</keyword>
<dbReference type="PANTHER" id="PTHR12604">
    <property type="entry name" value="KU AUTOANTIGEN DNA HELICASE"/>
    <property type="match status" value="1"/>
</dbReference>
<dbReference type="PROSITE" id="PS50234">
    <property type="entry name" value="VWFA"/>
    <property type="match status" value="1"/>
</dbReference>
<keyword evidence="9" id="KW-0234">DNA repair</keyword>
<evidence type="ECO:0000256" key="7">
    <source>
        <dbReference type="ARBA" id="ARBA00023125"/>
    </source>
</evidence>
<evidence type="ECO:0000256" key="3">
    <source>
        <dbReference type="ARBA" id="ARBA00022763"/>
    </source>
</evidence>
<evidence type="ECO:0000256" key="4">
    <source>
        <dbReference type="ARBA" id="ARBA00022801"/>
    </source>
</evidence>
<feature type="compositionally biased region" description="Acidic residues" evidence="11">
    <location>
        <begin position="1"/>
        <end position="16"/>
    </location>
</feature>
<dbReference type="Gene3D" id="1.10.1600.10">
    <property type="match status" value="1"/>
</dbReference>
<evidence type="ECO:0000256" key="8">
    <source>
        <dbReference type="ARBA" id="ARBA00023172"/>
    </source>
</evidence>
<dbReference type="GO" id="GO:0006310">
    <property type="term" value="P:DNA recombination"/>
    <property type="evidence" value="ECO:0007669"/>
    <property type="project" value="UniProtKB-KW"/>
</dbReference>
<comment type="subcellular location">
    <subcellularLocation>
        <location evidence="1">Nucleus</location>
    </subcellularLocation>
</comment>
<organism evidence="13 14">
    <name type="scientific">Cimex lectularius</name>
    <name type="common">Bed bug</name>
    <name type="synonym">Acanthia lectularia</name>
    <dbReference type="NCBI Taxonomy" id="79782"/>
    <lineage>
        <taxon>Eukaryota</taxon>
        <taxon>Metazoa</taxon>
        <taxon>Ecdysozoa</taxon>
        <taxon>Arthropoda</taxon>
        <taxon>Hexapoda</taxon>
        <taxon>Insecta</taxon>
        <taxon>Pterygota</taxon>
        <taxon>Neoptera</taxon>
        <taxon>Paraneoptera</taxon>
        <taxon>Hemiptera</taxon>
        <taxon>Heteroptera</taxon>
        <taxon>Panheteroptera</taxon>
        <taxon>Cimicomorpha</taxon>
        <taxon>Cimicidae</taxon>
        <taxon>Cimex</taxon>
    </lineage>
</organism>
<keyword evidence="14" id="KW-1185">Reference proteome</keyword>
<dbReference type="Gene3D" id="2.40.290.10">
    <property type="match status" value="1"/>
</dbReference>
<dbReference type="GO" id="GO:0043564">
    <property type="term" value="C:Ku70:Ku80 complex"/>
    <property type="evidence" value="ECO:0007669"/>
    <property type="project" value="InterPro"/>
</dbReference>
<dbReference type="GeneID" id="106664503"/>
<dbReference type="InterPro" id="IPR016194">
    <property type="entry name" value="SPOC-like_C_dom_sf"/>
</dbReference>
<dbReference type="Gene3D" id="3.40.50.410">
    <property type="entry name" value="von Willebrand factor, type A domain"/>
    <property type="match status" value="1"/>
</dbReference>
<dbReference type="GO" id="GO:0004386">
    <property type="term" value="F:helicase activity"/>
    <property type="evidence" value="ECO:0007669"/>
    <property type="project" value="UniProtKB-KW"/>
</dbReference>
<dbReference type="SMART" id="SM00559">
    <property type="entry name" value="Ku78"/>
    <property type="match status" value="1"/>
</dbReference>
<protein>
    <recommendedName>
        <fullName evidence="12">VWFA domain-containing protein</fullName>
    </recommendedName>
</protein>
<evidence type="ECO:0000259" key="12">
    <source>
        <dbReference type="PROSITE" id="PS50234"/>
    </source>
</evidence>
<dbReference type="EnsemblMetazoa" id="XM_014390269.2">
    <property type="protein sequence ID" value="XP_014245755.1"/>
    <property type="gene ID" value="LOC106664503"/>
</dbReference>
<evidence type="ECO:0000256" key="11">
    <source>
        <dbReference type="SAM" id="MobiDB-lite"/>
    </source>
</evidence>
<evidence type="ECO:0000313" key="13">
    <source>
        <dbReference type="EnsemblMetazoa" id="XP_014245755.1"/>
    </source>
</evidence>
<feature type="domain" description="VWFA" evidence="12">
    <location>
        <begin position="26"/>
        <end position="239"/>
    </location>
</feature>
<evidence type="ECO:0000256" key="9">
    <source>
        <dbReference type="ARBA" id="ARBA00023204"/>
    </source>
</evidence>
<dbReference type="InterPro" id="IPR005161">
    <property type="entry name" value="Ku_N"/>
</dbReference>
<keyword evidence="3" id="KW-0227">DNA damage</keyword>
<dbReference type="InterPro" id="IPR002035">
    <property type="entry name" value="VWF_A"/>
</dbReference>
<dbReference type="OMA" id="YKLECQI"/>
<evidence type="ECO:0000256" key="5">
    <source>
        <dbReference type="ARBA" id="ARBA00022806"/>
    </source>
</evidence>
<feature type="region of interest" description="Disordered" evidence="11">
    <location>
        <begin position="1"/>
        <end position="21"/>
    </location>
</feature>
<dbReference type="CDD" id="cd00594">
    <property type="entry name" value="KU"/>
    <property type="match status" value="1"/>
</dbReference>
<evidence type="ECO:0000313" key="14">
    <source>
        <dbReference type="Proteomes" id="UP000494040"/>
    </source>
</evidence>
<dbReference type="OrthoDB" id="3249161at2759"/>
<dbReference type="GO" id="GO:0016787">
    <property type="term" value="F:hydrolase activity"/>
    <property type="evidence" value="ECO:0007669"/>
    <property type="project" value="UniProtKB-KW"/>
</dbReference>
<dbReference type="InterPro" id="IPR006165">
    <property type="entry name" value="Ku70"/>
</dbReference>
<name>A0A8I6RIJ3_CIMLE</name>
<dbReference type="Pfam" id="PF03731">
    <property type="entry name" value="Ku_N"/>
    <property type="match status" value="1"/>
</dbReference>
<dbReference type="KEGG" id="clec:106664503"/>
<dbReference type="RefSeq" id="XP_014245755.1">
    <property type="nucleotide sequence ID" value="XM_014390269.2"/>
</dbReference>
<keyword evidence="8" id="KW-0233">DNA recombination</keyword>
<dbReference type="GO" id="GO:0042162">
    <property type="term" value="F:telomeric DNA binding"/>
    <property type="evidence" value="ECO:0007669"/>
    <property type="project" value="InterPro"/>
</dbReference>
<proteinExistence type="predicted"/>
<dbReference type="GO" id="GO:0000723">
    <property type="term" value="P:telomere maintenance"/>
    <property type="evidence" value="ECO:0007669"/>
    <property type="project" value="InterPro"/>
</dbReference>